<name>A0A6C0BK65_9ZZZZ</name>
<proteinExistence type="predicted"/>
<organism evidence="1">
    <name type="scientific">viral metagenome</name>
    <dbReference type="NCBI Taxonomy" id="1070528"/>
    <lineage>
        <taxon>unclassified sequences</taxon>
        <taxon>metagenomes</taxon>
        <taxon>organismal metagenomes</taxon>
    </lineage>
</organism>
<dbReference type="AlphaFoldDB" id="A0A6C0BK65"/>
<accession>A0A6C0BK65</accession>
<reference evidence="1" key="1">
    <citation type="journal article" date="2020" name="Nature">
        <title>Giant virus diversity and host interactions through global metagenomics.</title>
        <authorList>
            <person name="Schulz F."/>
            <person name="Roux S."/>
            <person name="Paez-Espino D."/>
            <person name="Jungbluth S."/>
            <person name="Walsh D.A."/>
            <person name="Denef V.J."/>
            <person name="McMahon K.D."/>
            <person name="Konstantinidis K.T."/>
            <person name="Eloe-Fadrosh E.A."/>
            <person name="Kyrpides N.C."/>
            <person name="Woyke T."/>
        </authorList>
    </citation>
    <scope>NUCLEOTIDE SEQUENCE</scope>
    <source>
        <strain evidence="1">GVMAG-M-3300017651-5</strain>
    </source>
</reference>
<sequence length="298" mass="34109">MYAATPIGSYAMNLKTSGRQPYLFSKLNIVDENYTITAFEGFGTKSCKDCVLCEEDPYTGCPKLAIKVQPSETGGLLSDFMYMGYAIIPSGDCRCFYLVSVEKTNKEMVRDLAYDLFLKFCASLARPNGRARHIVADSIGEHIVHALGLQHMQEEFIEYFDSMTTLPLNPCVDETDNIELEYICNSIKHMLTRSEDEKVKQLIEEHIPMESITQYRSQDMLGEVRYPQGTPVEVLKVIKGSEIHEHDLRDNTLILMYGDWDRVKRVKFEYNLSKIKRITCKIQSPQKNATECSECKEE</sequence>
<evidence type="ECO:0000313" key="1">
    <source>
        <dbReference type="EMBL" id="QHS92755.1"/>
    </source>
</evidence>
<dbReference type="EMBL" id="MN739192">
    <property type="protein sequence ID" value="QHS92755.1"/>
    <property type="molecule type" value="Genomic_DNA"/>
</dbReference>
<protein>
    <submittedName>
        <fullName evidence="1">Uncharacterized protein</fullName>
    </submittedName>
</protein>